<dbReference type="Proteomes" id="UP001212841">
    <property type="component" value="Unassembled WGS sequence"/>
</dbReference>
<proteinExistence type="predicted"/>
<feature type="region of interest" description="Disordered" evidence="1">
    <location>
        <begin position="199"/>
        <end position="247"/>
    </location>
</feature>
<feature type="region of interest" description="Disordered" evidence="1">
    <location>
        <begin position="276"/>
        <end position="321"/>
    </location>
</feature>
<keyword evidence="3" id="KW-1185">Reference proteome</keyword>
<accession>A0AAD5SFQ8</accession>
<evidence type="ECO:0000313" key="3">
    <source>
        <dbReference type="Proteomes" id="UP001212841"/>
    </source>
</evidence>
<feature type="compositionally biased region" description="Polar residues" evidence="1">
    <location>
        <begin position="276"/>
        <end position="293"/>
    </location>
</feature>
<evidence type="ECO:0000313" key="2">
    <source>
        <dbReference type="EMBL" id="KAJ3053825.1"/>
    </source>
</evidence>
<name>A0AAD5SFQ8_9FUNG</name>
<sequence length="583" mass="63932">MATTTLNVTLPETGLKESNRTIHIPGEHDLPPGISHELAWEVGYHRSAPLLTGKTNPPSRPAGLQNKYSYKPLPITISGSMGVGKLGLVAKKIEAARLVNAGQNGRLGKGPRKEGKGGSGKSKWAVPKEISDVHGGWTINDLPDGVVGVVEEGRSVVMLEKVALPAEPPNRIPAPSRGPEFASDMPLAVYDRLQEWSHQPGLQKTRQPPRKQFGMMDHVPPTRPRTTKRSSQECPRHLPPMDHFDGSLPTPYVRARDLCNLQYPEQHLPSVRDAATNWTPSASRPTTSLQPTTPGYLEQPTRGAFGVPSPRTPPSQELSPQCRQHRHLLRPITIPDQALVNKQPIPPPPRQPTPPPQRHQTWEEHTAEFNNLAYRPHQPTEPYPTKYPMPTTETDPDMLAIVHCASEGVRSPPKHLDRPFYGPDIETLPGAVPIPPVEPKPLVTITLPDHLRKLKSLYQSKPPRTPDSGYMSANNDSTADLTAWSFSPTPPQTASLRPLIPPRSAALKPKTPSMKSCYQADFSALGGAEVLEDDGVRVRSSLRRNVLPRWCLPVSRGEAGKTGLDHIGSFLNGLSPTSNYSNN</sequence>
<organism evidence="2 3">
    <name type="scientific">Rhizophlyctis rosea</name>
    <dbReference type="NCBI Taxonomy" id="64517"/>
    <lineage>
        <taxon>Eukaryota</taxon>
        <taxon>Fungi</taxon>
        <taxon>Fungi incertae sedis</taxon>
        <taxon>Chytridiomycota</taxon>
        <taxon>Chytridiomycota incertae sedis</taxon>
        <taxon>Chytridiomycetes</taxon>
        <taxon>Rhizophlyctidales</taxon>
        <taxon>Rhizophlyctidaceae</taxon>
        <taxon>Rhizophlyctis</taxon>
    </lineage>
</organism>
<dbReference type="AlphaFoldDB" id="A0AAD5SFQ8"/>
<feature type="region of interest" description="Disordered" evidence="1">
    <location>
        <begin position="103"/>
        <end position="124"/>
    </location>
</feature>
<reference evidence="2" key="1">
    <citation type="submission" date="2020-05" db="EMBL/GenBank/DDBJ databases">
        <title>Phylogenomic resolution of chytrid fungi.</title>
        <authorList>
            <person name="Stajich J.E."/>
            <person name="Amses K."/>
            <person name="Simmons R."/>
            <person name="Seto K."/>
            <person name="Myers J."/>
            <person name="Bonds A."/>
            <person name="Quandt C.A."/>
            <person name="Barry K."/>
            <person name="Liu P."/>
            <person name="Grigoriev I."/>
            <person name="Longcore J.E."/>
            <person name="James T.Y."/>
        </authorList>
    </citation>
    <scope>NUCLEOTIDE SEQUENCE</scope>
    <source>
        <strain evidence="2">JEL0318</strain>
    </source>
</reference>
<feature type="region of interest" description="Disordered" evidence="1">
    <location>
        <begin position="339"/>
        <end position="359"/>
    </location>
</feature>
<dbReference type="EMBL" id="JADGJD010000177">
    <property type="protein sequence ID" value="KAJ3053825.1"/>
    <property type="molecule type" value="Genomic_DNA"/>
</dbReference>
<evidence type="ECO:0000256" key="1">
    <source>
        <dbReference type="SAM" id="MobiDB-lite"/>
    </source>
</evidence>
<feature type="compositionally biased region" description="Pro residues" evidence="1">
    <location>
        <begin position="344"/>
        <end position="357"/>
    </location>
</feature>
<feature type="compositionally biased region" description="Basic and acidic residues" evidence="1">
    <location>
        <begin position="230"/>
        <end position="245"/>
    </location>
</feature>
<protein>
    <submittedName>
        <fullName evidence="2">Uncharacterized protein</fullName>
    </submittedName>
</protein>
<gene>
    <name evidence="2" type="ORF">HK097_003291</name>
</gene>
<comment type="caution">
    <text evidence="2">The sequence shown here is derived from an EMBL/GenBank/DDBJ whole genome shotgun (WGS) entry which is preliminary data.</text>
</comment>